<accession>A0A9D3SNX4</accession>
<reference evidence="2 3" key="1">
    <citation type="submission" date="2021-06" db="EMBL/GenBank/DDBJ databases">
        <title>Chromosome-level genome assembly of the red-tail catfish (Hemibagrus wyckioides).</title>
        <authorList>
            <person name="Shao F."/>
        </authorList>
    </citation>
    <scope>NUCLEOTIDE SEQUENCE [LARGE SCALE GENOMIC DNA]</scope>
    <source>
        <strain evidence="2">EC202008001</strain>
        <tissue evidence="2">Blood</tissue>
    </source>
</reference>
<organism evidence="2 3">
    <name type="scientific">Hemibagrus wyckioides</name>
    <dbReference type="NCBI Taxonomy" id="337641"/>
    <lineage>
        <taxon>Eukaryota</taxon>
        <taxon>Metazoa</taxon>
        <taxon>Chordata</taxon>
        <taxon>Craniata</taxon>
        <taxon>Vertebrata</taxon>
        <taxon>Euteleostomi</taxon>
        <taxon>Actinopterygii</taxon>
        <taxon>Neopterygii</taxon>
        <taxon>Teleostei</taxon>
        <taxon>Ostariophysi</taxon>
        <taxon>Siluriformes</taxon>
        <taxon>Bagridae</taxon>
        <taxon>Hemibagrus</taxon>
    </lineage>
</organism>
<evidence type="ECO:0000313" key="2">
    <source>
        <dbReference type="EMBL" id="KAG7331761.1"/>
    </source>
</evidence>
<comment type="caution">
    <text evidence="2">The sequence shown here is derived from an EMBL/GenBank/DDBJ whole genome shotgun (WGS) entry which is preliminary data.</text>
</comment>
<protein>
    <submittedName>
        <fullName evidence="2">Uncharacterized protein</fullName>
    </submittedName>
</protein>
<sequence length="408" mass="47547">MGVYLNERQIDSTKEMERKARKRKGSFINGPPNKRFRKNYVGFRAGSCLTAKRRNFKKGKHKFRRSSRPATVHVILWAFFKQQIQSHAYKRSIKDIEMRAKKQTDTQWETPVCSGTLALQMLILGAQRSYMKEALGLYQYFNTCVPDTLLASFHILSIKYLHVEALLRSDDLFRVLMKTLNEEKYNYARALWIRELDDFNKLNRFSNIKDHFPIIDKLVCAKVDYHQKSPEDHPIYEKTLSKFRPFGDLRALGDIWDPSLVLVYRDVHNPRYDPCMPSIPPLAVIDDNKRKFELEVLLLGDKQQPHMFMCFKLSDSIWILHDNARGIPLQCCDFSSLYTNNDICVCSVIYVNSTLAEDYKHGIPETGQWVRAKCFCLSRDQEILSHPMDQKSEQDLGTLLQNLSISSS</sequence>
<name>A0A9D3SNX4_9TELE</name>
<evidence type="ECO:0000256" key="1">
    <source>
        <dbReference type="SAM" id="MobiDB-lite"/>
    </source>
</evidence>
<evidence type="ECO:0000313" key="3">
    <source>
        <dbReference type="Proteomes" id="UP000824219"/>
    </source>
</evidence>
<gene>
    <name evidence="2" type="ORF">KOW79_005730</name>
</gene>
<dbReference type="AlphaFoldDB" id="A0A9D3SNX4"/>
<dbReference type="EMBL" id="JAHKSW010000006">
    <property type="protein sequence ID" value="KAG7331761.1"/>
    <property type="molecule type" value="Genomic_DNA"/>
</dbReference>
<feature type="region of interest" description="Disordered" evidence="1">
    <location>
        <begin position="12"/>
        <end position="33"/>
    </location>
</feature>
<dbReference type="OrthoDB" id="8770287at2759"/>
<keyword evidence="3" id="KW-1185">Reference proteome</keyword>
<proteinExistence type="predicted"/>
<dbReference type="Proteomes" id="UP000824219">
    <property type="component" value="Linkage Group LG06"/>
</dbReference>